<proteinExistence type="predicted"/>
<evidence type="ECO:0000313" key="4">
    <source>
        <dbReference type="Proteomes" id="UP001515480"/>
    </source>
</evidence>
<name>A0AB34JGW0_PRYPA</name>
<feature type="domain" description="TORTIFOLIA1/SINE1-2 N-terminal" evidence="2">
    <location>
        <begin position="76"/>
        <end position="285"/>
    </location>
</feature>
<evidence type="ECO:0000256" key="1">
    <source>
        <dbReference type="SAM" id="MobiDB-lite"/>
    </source>
</evidence>
<feature type="compositionally biased region" description="Pro residues" evidence="1">
    <location>
        <begin position="395"/>
        <end position="443"/>
    </location>
</feature>
<keyword evidence="4" id="KW-1185">Reference proteome</keyword>
<protein>
    <recommendedName>
        <fullName evidence="2">TORTIFOLIA1/SINE1-2 N-terminal domain-containing protein</fullName>
    </recommendedName>
</protein>
<accession>A0AB34JGW0</accession>
<dbReference type="Gene3D" id="1.25.10.10">
    <property type="entry name" value="Leucine-rich Repeat Variant"/>
    <property type="match status" value="1"/>
</dbReference>
<dbReference type="InterPro" id="IPR033337">
    <property type="entry name" value="TORTIFOLIA1/SINE1-2"/>
</dbReference>
<feature type="compositionally biased region" description="Low complexity" evidence="1">
    <location>
        <begin position="444"/>
        <end position="454"/>
    </location>
</feature>
<dbReference type="InterPro" id="IPR057600">
    <property type="entry name" value="TORTIFOLIA1/SINE1-2_N"/>
</dbReference>
<dbReference type="SUPFAM" id="SSF48371">
    <property type="entry name" value="ARM repeat"/>
    <property type="match status" value="1"/>
</dbReference>
<dbReference type="InterPro" id="IPR011989">
    <property type="entry name" value="ARM-like"/>
</dbReference>
<comment type="caution">
    <text evidence="3">The sequence shown here is derived from an EMBL/GenBank/DDBJ whole genome shotgun (WGS) entry which is preliminary data.</text>
</comment>
<dbReference type="InterPro" id="IPR016024">
    <property type="entry name" value="ARM-type_fold"/>
</dbReference>
<dbReference type="PANTHER" id="PTHR31355:SF7">
    <property type="entry name" value="MICROTUBULE-ASSOCIATED PROTEIN TORTIFOLIA1"/>
    <property type="match status" value="1"/>
</dbReference>
<reference evidence="3 4" key="1">
    <citation type="journal article" date="2024" name="Science">
        <title>Giant polyketide synthase enzymes in the biosynthesis of giant marine polyether toxins.</title>
        <authorList>
            <person name="Fallon T.R."/>
            <person name="Shende V.V."/>
            <person name="Wierzbicki I.H."/>
            <person name="Pendleton A.L."/>
            <person name="Watervoot N.F."/>
            <person name="Auber R.P."/>
            <person name="Gonzalez D.J."/>
            <person name="Wisecaver J.H."/>
            <person name="Moore B.S."/>
        </authorList>
    </citation>
    <scope>NUCLEOTIDE SEQUENCE [LARGE SCALE GENOMIC DNA]</scope>
    <source>
        <strain evidence="3 4">12B1</strain>
    </source>
</reference>
<feature type="region of interest" description="Disordered" evidence="1">
    <location>
        <begin position="514"/>
        <end position="546"/>
    </location>
</feature>
<sequence>MGITPASAETVNPDLLAELCGLIAALGDSARAGRASAQLSTLLANGAAPALLETLLPRLLGPEGVRSTGGQRLVAKHLSEATQHLGVDALCHLPRIVEVTTLALGDGEASVREAFSTALAEAARNTSYSATGKELLTLLFRPLLRLLEKPNRPLQLGVAQALREVIRALHPAQLRPALPSIINAVRKHLKSLGTHGRPALLDCASSLVHSLPESFTPFAPSVLPLALQGAMGTDWHERLAAVSVLENLATSGVELSAPQRAQLDECLKMLKYDKVSVVRVAAVKAQEHTAPLRPAAAPAAENAAAAAAAATAALASFARTSSSCGSLESVPQQLAPSPPAASFSGWQASLHTLLAAHEHTQLARCYEAYAALAPLDRRLSRLQHAVRLLRSRRAPPSPPSSRPSPPPQPAPDASPPSPRPPPSFLPSPPFRTSPPPQPAPPSPRSSLPSPTPRLADGETGRRGPPPPEWASPCLAHASRLASPPASPAVPAMPAMPRGASCEHAVGSLTPSRIPRLRRGASTPAASAGGRVERAGAPPPARGEAAEGGAWMGAGFAHDRASAIYERLRQGGGAGSSGAAVAWLAQEPEGREHEALSLAVKVMSHDADEGRKLVLRLWEESNPHALREMPSETATPMVTLLVSELSEGHHVATALRWLEEVLHERLQGRNLVQKDAVAQLSRTLRTLSASSDATGVGAAKALALLGEWKDNPFEAVTEPWVGLD</sequence>
<feature type="region of interest" description="Disordered" evidence="1">
    <location>
        <begin position="390"/>
        <end position="472"/>
    </location>
</feature>
<dbReference type="GO" id="GO:0008017">
    <property type="term" value="F:microtubule binding"/>
    <property type="evidence" value="ECO:0007669"/>
    <property type="project" value="InterPro"/>
</dbReference>
<dbReference type="GO" id="GO:0005874">
    <property type="term" value="C:microtubule"/>
    <property type="evidence" value="ECO:0007669"/>
    <property type="project" value="InterPro"/>
</dbReference>
<organism evidence="3 4">
    <name type="scientific">Prymnesium parvum</name>
    <name type="common">Toxic golden alga</name>
    <dbReference type="NCBI Taxonomy" id="97485"/>
    <lineage>
        <taxon>Eukaryota</taxon>
        <taxon>Haptista</taxon>
        <taxon>Haptophyta</taxon>
        <taxon>Prymnesiophyceae</taxon>
        <taxon>Prymnesiales</taxon>
        <taxon>Prymnesiaceae</taxon>
        <taxon>Prymnesium</taxon>
    </lineage>
</organism>
<evidence type="ECO:0000259" key="2">
    <source>
        <dbReference type="Pfam" id="PF24714"/>
    </source>
</evidence>
<gene>
    <name evidence="3" type="ORF">AB1Y20_022426</name>
</gene>
<dbReference type="AlphaFoldDB" id="A0AB34JGW0"/>
<evidence type="ECO:0000313" key="3">
    <source>
        <dbReference type="EMBL" id="KAL1520865.1"/>
    </source>
</evidence>
<dbReference type="PANTHER" id="PTHR31355">
    <property type="entry name" value="MICROTUBULE-ASSOCIATED PROTEIN TORTIFOLIA1"/>
    <property type="match status" value="1"/>
</dbReference>
<dbReference type="Proteomes" id="UP001515480">
    <property type="component" value="Unassembled WGS sequence"/>
</dbReference>
<dbReference type="Pfam" id="PF24714">
    <property type="entry name" value="TOR1L1_N"/>
    <property type="match status" value="1"/>
</dbReference>
<dbReference type="EMBL" id="JBGBPQ010000008">
    <property type="protein sequence ID" value="KAL1520865.1"/>
    <property type="molecule type" value="Genomic_DNA"/>
</dbReference>